<organism evidence="4 5">
    <name type="scientific">Pseudidiomarina atlantica</name>
    <dbReference type="NCBI Taxonomy" id="1517416"/>
    <lineage>
        <taxon>Bacteria</taxon>
        <taxon>Pseudomonadati</taxon>
        <taxon>Pseudomonadota</taxon>
        <taxon>Gammaproteobacteria</taxon>
        <taxon>Alteromonadales</taxon>
        <taxon>Idiomarinaceae</taxon>
        <taxon>Pseudidiomarina</taxon>
    </lineage>
</organism>
<dbReference type="GO" id="GO:0016491">
    <property type="term" value="F:oxidoreductase activity"/>
    <property type="evidence" value="ECO:0007669"/>
    <property type="project" value="InterPro"/>
</dbReference>
<proteinExistence type="predicted"/>
<comment type="cofactor">
    <cofactor evidence="1">
        <name>FMN</name>
        <dbReference type="ChEBI" id="CHEBI:58210"/>
    </cofactor>
</comment>
<dbReference type="STRING" id="1517416.IDAT_03405"/>
<protein>
    <submittedName>
        <fullName evidence="4">Flavoprotein</fullName>
    </submittedName>
</protein>
<dbReference type="EMBL" id="JPIN01000002">
    <property type="protein sequence ID" value="KFZ29414.1"/>
    <property type="molecule type" value="Genomic_DNA"/>
</dbReference>
<dbReference type="AlphaFoldDB" id="A0A094IUC7"/>
<evidence type="ECO:0000256" key="2">
    <source>
        <dbReference type="ARBA" id="ARBA00022643"/>
    </source>
</evidence>
<dbReference type="GO" id="GO:0005829">
    <property type="term" value="C:cytosol"/>
    <property type="evidence" value="ECO:0007669"/>
    <property type="project" value="TreeGrafter"/>
</dbReference>
<keyword evidence="2" id="KW-0285">Flavoprotein</keyword>
<keyword evidence="5" id="KW-1185">Reference proteome</keyword>
<accession>A0A094IUC7</accession>
<evidence type="ECO:0000256" key="1">
    <source>
        <dbReference type="ARBA" id="ARBA00001917"/>
    </source>
</evidence>
<dbReference type="Proteomes" id="UP000053718">
    <property type="component" value="Unassembled WGS sequence"/>
</dbReference>
<comment type="caution">
    <text evidence="4">The sequence shown here is derived from an EMBL/GenBank/DDBJ whole genome shotgun (WGS) entry which is preliminary data.</text>
</comment>
<keyword evidence="2" id="KW-0288">FMN</keyword>
<dbReference type="OrthoDB" id="5767802at2"/>
<dbReference type="InterPro" id="IPR050712">
    <property type="entry name" value="NAD(P)H-dep_reductase"/>
</dbReference>
<sequence>MSLLIIAGSSRQASINRRLQERLAEVAEADGQQCYVYPPAELDAPLYQGDYEDEHGVPSNIQKLATAINEASKVIVVTPEYNASVPPLLKNAIDWSSRLSKNPWTGKTVLLAGASPGQFGAVRSMGDLRAILANLGAWVAPAVASIAKTDADKIAELDGEFLLKFMSQGS</sequence>
<evidence type="ECO:0000313" key="4">
    <source>
        <dbReference type="EMBL" id="KFZ29414.1"/>
    </source>
</evidence>
<dbReference type="PANTHER" id="PTHR30543:SF21">
    <property type="entry name" value="NAD(P)H-DEPENDENT FMN REDUCTASE LOT6"/>
    <property type="match status" value="1"/>
</dbReference>
<dbReference type="InterPro" id="IPR005025">
    <property type="entry name" value="FMN_Rdtase-like_dom"/>
</dbReference>
<dbReference type="InterPro" id="IPR029039">
    <property type="entry name" value="Flavoprotein-like_sf"/>
</dbReference>
<dbReference type="PANTHER" id="PTHR30543">
    <property type="entry name" value="CHROMATE REDUCTASE"/>
    <property type="match status" value="1"/>
</dbReference>
<evidence type="ECO:0000313" key="5">
    <source>
        <dbReference type="Proteomes" id="UP000053718"/>
    </source>
</evidence>
<dbReference type="eggNOG" id="COG0431">
    <property type="taxonomic scope" value="Bacteria"/>
</dbReference>
<gene>
    <name evidence="4" type="ORF">IDAT_03405</name>
</gene>
<dbReference type="RefSeq" id="WP_034730490.1">
    <property type="nucleotide sequence ID" value="NZ_JPIN01000002.1"/>
</dbReference>
<dbReference type="SUPFAM" id="SSF52218">
    <property type="entry name" value="Flavoproteins"/>
    <property type="match status" value="1"/>
</dbReference>
<dbReference type="Pfam" id="PF03358">
    <property type="entry name" value="FMN_red"/>
    <property type="match status" value="1"/>
</dbReference>
<dbReference type="GO" id="GO:0010181">
    <property type="term" value="F:FMN binding"/>
    <property type="evidence" value="ECO:0007669"/>
    <property type="project" value="TreeGrafter"/>
</dbReference>
<dbReference type="Gene3D" id="3.40.50.360">
    <property type="match status" value="1"/>
</dbReference>
<name>A0A094IUC7_9GAMM</name>
<evidence type="ECO:0000259" key="3">
    <source>
        <dbReference type="Pfam" id="PF03358"/>
    </source>
</evidence>
<reference evidence="4 5" key="1">
    <citation type="submission" date="2014-06" db="EMBL/GenBank/DDBJ databases">
        <title>Draft genome sequence of Idiomarina sp. MCCC 1A10513.</title>
        <authorList>
            <person name="Du J."/>
            <person name="Lai Q."/>
            <person name="Shao Z."/>
        </authorList>
    </citation>
    <scope>NUCLEOTIDE SEQUENCE [LARGE SCALE GENOMIC DNA]</scope>
    <source>
        <strain evidence="4 5">MCCC 1A10513</strain>
    </source>
</reference>
<feature type="domain" description="NADPH-dependent FMN reductase-like" evidence="3">
    <location>
        <begin position="1"/>
        <end position="147"/>
    </location>
</feature>